<keyword evidence="3" id="KW-0808">Transferase</keyword>
<dbReference type="GO" id="GO:0003677">
    <property type="term" value="F:DNA binding"/>
    <property type="evidence" value="ECO:0007669"/>
    <property type="project" value="InterPro"/>
</dbReference>
<dbReference type="SMART" id="SM00778">
    <property type="entry name" value="Prim_Zn_Ribbon"/>
    <property type="match status" value="1"/>
</dbReference>
<evidence type="ECO:0000256" key="3">
    <source>
        <dbReference type="ARBA" id="ARBA00022679"/>
    </source>
</evidence>
<keyword evidence="2" id="KW-0639">Primosome</keyword>
<dbReference type="InterPro" id="IPR034154">
    <property type="entry name" value="TOPRIM_DnaG/twinkle"/>
</dbReference>
<dbReference type="GO" id="GO:0006269">
    <property type="term" value="P:DNA replication, synthesis of primer"/>
    <property type="evidence" value="ECO:0007669"/>
    <property type="project" value="UniProtKB-KW"/>
</dbReference>
<dbReference type="Pfam" id="PF08273">
    <property type="entry name" value="Zn_Ribbon_Prim"/>
    <property type="match status" value="1"/>
</dbReference>
<dbReference type="SUPFAM" id="SSF57783">
    <property type="entry name" value="Zinc beta-ribbon"/>
    <property type="match status" value="1"/>
</dbReference>
<evidence type="ECO:0000256" key="1">
    <source>
        <dbReference type="ARBA" id="ARBA00022478"/>
    </source>
</evidence>
<name>A0A921JG96_9HYPH</name>
<dbReference type="Proteomes" id="UP000742631">
    <property type="component" value="Unassembled WGS sequence"/>
</dbReference>
<dbReference type="Pfam" id="PF13362">
    <property type="entry name" value="Toprim_3"/>
    <property type="match status" value="1"/>
</dbReference>
<reference evidence="8" key="1">
    <citation type="journal article" date="2021" name="PeerJ">
        <title>Extensive microbial diversity within the chicken gut microbiome revealed by metagenomics and culture.</title>
        <authorList>
            <person name="Gilroy R."/>
            <person name="Ravi A."/>
            <person name="Getino M."/>
            <person name="Pursley I."/>
            <person name="Horton D.L."/>
            <person name="Alikhan N.F."/>
            <person name="Baker D."/>
            <person name="Gharbi K."/>
            <person name="Hall N."/>
            <person name="Watson M."/>
            <person name="Adriaenssens E.M."/>
            <person name="Foster-Nyarko E."/>
            <person name="Jarju S."/>
            <person name="Secka A."/>
            <person name="Antonio M."/>
            <person name="Oren A."/>
            <person name="Chaudhuri R.R."/>
            <person name="La Ragione R."/>
            <person name="Hildebrand F."/>
            <person name="Pallen M.J."/>
        </authorList>
    </citation>
    <scope>NUCLEOTIDE SEQUENCE</scope>
    <source>
        <strain evidence="8">316</strain>
    </source>
</reference>
<dbReference type="Pfam" id="PF23639">
    <property type="entry name" value="DUF7146"/>
    <property type="match status" value="1"/>
</dbReference>
<feature type="domain" description="DNA primase/helicase Gp4 N-terminal Bacteriophage T7-like" evidence="7">
    <location>
        <begin position="30"/>
        <end position="66"/>
    </location>
</feature>
<sequence>MLVPLRDRARDRWASLLPMIGVDSQFLSGRKNGPCPMCGGKTRFRFDDKEGRGTWICNHCGAGDGIDLAMRVLGIDFRELAERLEPLIEDAPVMPSAAERSPQECRSALNRLWSDARRIQPDDAVGRYLKARLGLATFPRCLRMVDHLRYQDDVPSYHPAMVAKVSGPDGEAATLHRTYLTHDGRKAAVEIPRRLMPGKVPDGAAVRLSPPAERLGIAEGIETALAASRLFNMPVWAATNATMLAKWQPPDCTREVVVFGDADRAFGGQAAAYALAHRLAVRDHVVRVELPPQIGTDWADVLEADLSAKSARRFEIVA</sequence>
<evidence type="ECO:0000256" key="5">
    <source>
        <dbReference type="ARBA" id="ARBA00022705"/>
    </source>
</evidence>
<reference evidence="8" key="2">
    <citation type="submission" date="2021-09" db="EMBL/GenBank/DDBJ databases">
        <authorList>
            <person name="Gilroy R."/>
        </authorList>
    </citation>
    <scope>NUCLEOTIDE SEQUENCE</scope>
    <source>
        <strain evidence="8">316</strain>
    </source>
</reference>
<comment type="caution">
    <text evidence="8">The sequence shown here is derived from an EMBL/GenBank/DDBJ whole genome shotgun (WGS) entry which is preliminary data.</text>
</comment>
<keyword evidence="5" id="KW-0235">DNA replication</keyword>
<accession>A0A921JG96</accession>
<dbReference type="GO" id="GO:0016779">
    <property type="term" value="F:nucleotidyltransferase activity"/>
    <property type="evidence" value="ECO:0007669"/>
    <property type="project" value="UniProtKB-KW"/>
</dbReference>
<dbReference type="InterPro" id="IPR006171">
    <property type="entry name" value="TOPRIM_dom"/>
</dbReference>
<keyword evidence="1" id="KW-0240">DNA-directed RNA polymerase</keyword>
<evidence type="ECO:0000256" key="2">
    <source>
        <dbReference type="ARBA" id="ARBA00022515"/>
    </source>
</evidence>
<evidence type="ECO:0000313" key="8">
    <source>
        <dbReference type="EMBL" id="HJE24938.1"/>
    </source>
</evidence>
<protein>
    <submittedName>
        <fullName evidence="8">Toprim domain-containing protein</fullName>
    </submittedName>
</protein>
<evidence type="ECO:0000313" key="9">
    <source>
        <dbReference type="Proteomes" id="UP000742631"/>
    </source>
</evidence>
<dbReference type="CDD" id="cd01029">
    <property type="entry name" value="TOPRIM_primases"/>
    <property type="match status" value="1"/>
</dbReference>
<dbReference type="InterPro" id="IPR013237">
    <property type="entry name" value="Phage_T7_Gp4_N"/>
</dbReference>
<evidence type="ECO:0000256" key="6">
    <source>
        <dbReference type="ARBA" id="ARBA00023163"/>
    </source>
</evidence>
<dbReference type="GO" id="GO:0004386">
    <property type="term" value="F:helicase activity"/>
    <property type="evidence" value="ECO:0007669"/>
    <property type="project" value="InterPro"/>
</dbReference>
<evidence type="ECO:0000256" key="4">
    <source>
        <dbReference type="ARBA" id="ARBA00022695"/>
    </source>
</evidence>
<dbReference type="InterPro" id="IPR036977">
    <property type="entry name" value="DNA_primase_Znf_CHC2"/>
</dbReference>
<dbReference type="InterPro" id="IPR055570">
    <property type="entry name" value="DUF7146"/>
</dbReference>
<evidence type="ECO:0000259" key="7">
    <source>
        <dbReference type="SMART" id="SM00778"/>
    </source>
</evidence>
<dbReference type="GO" id="GO:0000428">
    <property type="term" value="C:DNA-directed RNA polymerase complex"/>
    <property type="evidence" value="ECO:0007669"/>
    <property type="project" value="UniProtKB-KW"/>
</dbReference>
<gene>
    <name evidence="8" type="ORF">K8W01_14880</name>
</gene>
<organism evidence="8 9">
    <name type="scientific">Methylorubrum populi</name>
    <dbReference type="NCBI Taxonomy" id="223967"/>
    <lineage>
        <taxon>Bacteria</taxon>
        <taxon>Pseudomonadati</taxon>
        <taxon>Pseudomonadota</taxon>
        <taxon>Alphaproteobacteria</taxon>
        <taxon>Hyphomicrobiales</taxon>
        <taxon>Methylobacteriaceae</taxon>
        <taxon>Methylorubrum</taxon>
    </lineage>
</organism>
<dbReference type="AlphaFoldDB" id="A0A921JG96"/>
<dbReference type="Gene3D" id="3.90.580.10">
    <property type="entry name" value="Zinc finger, CHC2-type domain"/>
    <property type="match status" value="1"/>
</dbReference>
<dbReference type="EMBL" id="DYYG01000043">
    <property type="protein sequence ID" value="HJE24938.1"/>
    <property type="molecule type" value="Genomic_DNA"/>
</dbReference>
<dbReference type="GO" id="GO:0008270">
    <property type="term" value="F:zinc ion binding"/>
    <property type="evidence" value="ECO:0007669"/>
    <property type="project" value="InterPro"/>
</dbReference>
<dbReference type="GO" id="GO:1990077">
    <property type="term" value="C:primosome complex"/>
    <property type="evidence" value="ECO:0007669"/>
    <property type="project" value="UniProtKB-KW"/>
</dbReference>
<keyword evidence="6" id="KW-0804">Transcription</keyword>
<proteinExistence type="predicted"/>
<keyword evidence="4" id="KW-0548">Nucleotidyltransferase</keyword>